<dbReference type="AlphaFoldDB" id="L8IRK3"/>
<dbReference type="Proteomes" id="UP000011080">
    <property type="component" value="Unassembled WGS sequence"/>
</dbReference>
<accession>L8IRK3</accession>
<protein>
    <submittedName>
        <fullName evidence="1">Uncharacterized protein</fullName>
    </submittedName>
</protein>
<name>L8IRK3_9CETA</name>
<reference evidence="1 2" key="1">
    <citation type="journal article" date="2012" name="Nat. Genet.">
        <title>The yak genome and adaptation to life at high altitude.</title>
        <authorList>
            <person name="Qiu Q."/>
            <person name="Zhang G."/>
            <person name="Ma T."/>
            <person name="Qian W."/>
            <person name="Wang J."/>
            <person name="Ye Z."/>
            <person name="Cao C."/>
            <person name="Hu Q."/>
            <person name="Kim J."/>
            <person name="Larkin D.M."/>
            <person name="Auvil L."/>
            <person name="Capitanu B."/>
            <person name="Ma J."/>
            <person name="Lewin H.A."/>
            <person name="Qian X."/>
            <person name="Lang Y."/>
            <person name="Zhou R."/>
            <person name="Wang L."/>
            <person name="Wang K."/>
            <person name="Xia J."/>
            <person name="Liao S."/>
            <person name="Pan S."/>
            <person name="Lu X."/>
            <person name="Hou H."/>
            <person name="Wang Y."/>
            <person name="Zang X."/>
            <person name="Yin Y."/>
            <person name="Ma H."/>
            <person name="Zhang J."/>
            <person name="Wang Z."/>
            <person name="Zhang Y."/>
            <person name="Zhang D."/>
            <person name="Yonezawa T."/>
            <person name="Hasegawa M."/>
            <person name="Zhong Y."/>
            <person name="Liu W."/>
            <person name="Zhang Y."/>
            <person name="Huang Z."/>
            <person name="Zhang S."/>
            <person name="Long R."/>
            <person name="Yang H."/>
            <person name="Wang J."/>
            <person name="Lenstra J.A."/>
            <person name="Cooper D.N."/>
            <person name="Wu Y."/>
            <person name="Wang J."/>
            <person name="Shi P."/>
            <person name="Wang J."/>
            <person name="Liu J."/>
        </authorList>
    </citation>
    <scope>NUCLEOTIDE SEQUENCE [LARGE SCALE GENOMIC DNA]</scope>
    <source>
        <strain evidence="2">yakQH1</strain>
    </source>
</reference>
<gene>
    <name evidence="1" type="ORF">M91_04040</name>
</gene>
<evidence type="ECO:0000313" key="2">
    <source>
        <dbReference type="Proteomes" id="UP000011080"/>
    </source>
</evidence>
<proteinExistence type="predicted"/>
<feature type="non-terminal residue" evidence="1">
    <location>
        <position position="1"/>
    </location>
</feature>
<organism evidence="1 2">
    <name type="scientific">Bos mutus</name>
    <name type="common">wild yak</name>
    <dbReference type="NCBI Taxonomy" id="72004"/>
    <lineage>
        <taxon>Eukaryota</taxon>
        <taxon>Metazoa</taxon>
        <taxon>Chordata</taxon>
        <taxon>Craniata</taxon>
        <taxon>Vertebrata</taxon>
        <taxon>Euteleostomi</taxon>
        <taxon>Mammalia</taxon>
        <taxon>Eutheria</taxon>
        <taxon>Laurasiatheria</taxon>
        <taxon>Artiodactyla</taxon>
        <taxon>Ruminantia</taxon>
        <taxon>Pecora</taxon>
        <taxon>Bovidae</taxon>
        <taxon>Bovinae</taxon>
        <taxon>Bos</taxon>
    </lineage>
</organism>
<feature type="non-terminal residue" evidence="1">
    <location>
        <position position="50"/>
    </location>
</feature>
<dbReference type="EMBL" id="JH880939">
    <property type="protein sequence ID" value="ELR57767.1"/>
    <property type="molecule type" value="Genomic_DNA"/>
</dbReference>
<evidence type="ECO:0000313" key="1">
    <source>
        <dbReference type="EMBL" id="ELR57767.1"/>
    </source>
</evidence>
<sequence length="50" mass="5525">QAPLSMEYSRQEYWNGLPFPTPGDLPNPEIEPASLKSPTLAGRFFTNSAT</sequence>